<accession>A0AC35F2X6</accession>
<reference evidence="2" key="1">
    <citation type="submission" date="2022-11" db="UniProtKB">
        <authorList>
            <consortium name="WormBaseParasite"/>
        </authorList>
    </citation>
    <scope>IDENTIFICATION</scope>
</reference>
<evidence type="ECO:0000313" key="1">
    <source>
        <dbReference type="Proteomes" id="UP000887580"/>
    </source>
</evidence>
<evidence type="ECO:0000313" key="2">
    <source>
        <dbReference type="WBParaSite" id="PS1159_v2.g13319.t1"/>
    </source>
</evidence>
<protein>
    <submittedName>
        <fullName evidence="2">Protection of telomeres protein 1 ssDNA-binding domain-containing protein</fullName>
    </submittedName>
</protein>
<name>A0AC35F2X6_9BILA</name>
<organism evidence="1 2">
    <name type="scientific">Panagrolaimus sp. PS1159</name>
    <dbReference type="NCBI Taxonomy" id="55785"/>
    <lineage>
        <taxon>Eukaryota</taxon>
        <taxon>Metazoa</taxon>
        <taxon>Ecdysozoa</taxon>
        <taxon>Nematoda</taxon>
        <taxon>Chromadorea</taxon>
        <taxon>Rhabditida</taxon>
        <taxon>Tylenchina</taxon>
        <taxon>Panagrolaimomorpha</taxon>
        <taxon>Panagrolaimoidea</taxon>
        <taxon>Panagrolaimidae</taxon>
        <taxon>Panagrolaimus</taxon>
    </lineage>
</organism>
<sequence>MNPLTMAPDKYVYTKLNEIEDSSLKEFNIYGIIKDVFHKVSYDRRGEYQNEYRMKLSDGTTGAEDINVTAFVPVEQIPNDVFENNKIVRFHRLQKSSLRNGGFYLFGRIGPVSSVLLFDLPTPGTRFKFNPSYRSSVDFSQSKKDEEILADLISKANEILGNDDSQQPTTSSSPPENTPALRRSPRKIPLKTSSQVTKTQPSSTTKTPARHQQSHTQPPLSSRRSACLRSKIPDMSTVVEESPEREVDEPAAAEVSTEEQQINLQHDSPVSRRINHRQQQHRSDDPSPQMNERKMFTEMGYLVCGNSRYYNILCQVVSCYRTLRGDVFLRVWDGTRNPRITTQMTFDKNDATYVAASNFLPGDYIALINIHFFLPKTCILPCFVMHEGEGTIRTEKGMIAAGRKLIKLIAAEHRTAYNHIDTLIKTHEPYLPVLEEDPNDITQECPMRLPEASDEISPRSSPAKKNSQFTVSPQRTPTTQASTITLSSDGSSCICVSPSSPPNRDIEIISVGHAGSSSSQRNPFHPRPQFSSPKTSNPSTLRRFITIPDATVPRLQTGVFARRPQQIQFDTPQHQLSPQPKRSKLTQSPQKSQGSVSTQSIFDRYRDGNNEYDSSQSQHAEVRRLEAITDTQLEEMWLQAENPDFYL</sequence>
<dbReference type="Proteomes" id="UP000887580">
    <property type="component" value="Unplaced"/>
</dbReference>
<dbReference type="WBParaSite" id="PS1159_v2.g13319.t1">
    <property type="protein sequence ID" value="PS1159_v2.g13319.t1"/>
    <property type="gene ID" value="PS1159_v2.g13319"/>
</dbReference>
<proteinExistence type="predicted"/>